<gene>
    <name evidence="6" type="ORF">ETD83_28230</name>
</gene>
<dbReference type="PRINTS" id="PR00508">
    <property type="entry name" value="S21N4MTFRASE"/>
</dbReference>
<dbReference type="InterPro" id="IPR002941">
    <property type="entry name" value="DNA_methylase_N4/N6"/>
</dbReference>
<dbReference type="InterPro" id="IPR001091">
    <property type="entry name" value="RM_Methyltransferase"/>
</dbReference>
<accession>A0A5C4J536</accession>
<evidence type="ECO:0000256" key="1">
    <source>
        <dbReference type="ARBA" id="ARBA00022603"/>
    </source>
</evidence>
<evidence type="ECO:0000256" key="4">
    <source>
        <dbReference type="SAM" id="MobiDB-lite"/>
    </source>
</evidence>
<dbReference type="GO" id="GO:0032259">
    <property type="term" value="P:methylation"/>
    <property type="evidence" value="ECO:0007669"/>
    <property type="project" value="UniProtKB-KW"/>
</dbReference>
<dbReference type="Proteomes" id="UP000309174">
    <property type="component" value="Unassembled WGS sequence"/>
</dbReference>
<dbReference type="Pfam" id="PF01555">
    <property type="entry name" value="N6_N4_Mtase"/>
    <property type="match status" value="1"/>
</dbReference>
<dbReference type="GO" id="GO:0008170">
    <property type="term" value="F:N-methyltransferase activity"/>
    <property type="evidence" value="ECO:0007669"/>
    <property type="project" value="InterPro"/>
</dbReference>
<feature type="domain" description="DNA methylase N-4/N-6" evidence="5">
    <location>
        <begin position="24"/>
        <end position="95"/>
    </location>
</feature>
<keyword evidence="1 6" id="KW-0489">Methyltransferase</keyword>
<name>A0A5C4J536_9ACTN</name>
<dbReference type="AlphaFoldDB" id="A0A5C4J536"/>
<dbReference type="Gene3D" id="3.40.50.150">
    <property type="entry name" value="Vaccinia Virus protein VP39"/>
    <property type="match status" value="2"/>
</dbReference>
<feature type="region of interest" description="Disordered" evidence="4">
    <location>
        <begin position="1"/>
        <end position="30"/>
    </location>
</feature>
<comment type="similarity">
    <text evidence="3">Belongs to the N(4)/N(6)-methyltransferase family.</text>
</comment>
<feature type="compositionally biased region" description="Polar residues" evidence="4">
    <location>
        <begin position="1"/>
        <end position="24"/>
    </location>
</feature>
<protein>
    <recommendedName>
        <fullName evidence="3">Methyltransferase</fullName>
        <ecNumber evidence="3">2.1.1.-</ecNumber>
    </recommendedName>
</protein>
<organism evidence="6 7">
    <name type="scientific">Actinomadura soli</name>
    <dbReference type="NCBI Taxonomy" id="2508997"/>
    <lineage>
        <taxon>Bacteria</taxon>
        <taxon>Bacillati</taxon>
        <taxon>Actinomycetota</taxon>
        <taxon>Actinomycetes</taxon>
        <taxon>Streptosporangiales</taxon>
        <taxon>Thermomonosporaceae</taxon>
        <taxon>Actinomadura</taxon>
    </lineage>
</organism>
<dbReference type="GO" id="GO:0003677">
    <property type="term" value="F:DNA binding"/>
    <property type="evidence" value="ECO:0007669"/>
    <property type="project" value="InterPro"/>
</dbReference>
<proteinExistence type="inferred from homology"/>
<dbReference type="SUPFAM" id="SSF53335">
    <property type="entry name" value="S-adenosyl-L-methionine-dependent methyltransferases"/>
    <property type="match status" value="1"/>
</dbReference>
<evidence type="ECO:0000313" key="7">
    <source>
        <dbReference type="Proteomes" id="UP000309174"/>
    </source>
</evidence>
<dbReference type="OrthoDB" id="1637728at2"/>
<dbReference type="EC" id="2.1.1.-" evidence="3"/>
<comment type="caution">
    <text evidence="6">The sequence shown here is derived from an EMBL/GenBank/DDBJ whole genome shotgun (WGS) entry which is preliminary data.</text>
</comment>
<dbReference type="InterPro" id="IPR029063">
    <property type="entry name" value="SAM-dependent_MTases_sf"/>
</dbReference>
<dbReference type="EMBL" id="VCKW01000176">
    <property type="protein sequence ID" value="TMQ92017.1"/>
    <property type="molecule type" value="Genomic_DNA"/>
</dbReference>
<sequence>MSTSSDTGTRTLSSVLLTGQQPSRVQRKGRYTPESMAHPAKMLPAIAAQVIAAYTEPGDLVIDPMCGIGTTLVEAVHQGRDTTGMEYEAHFAQTAASNLRHARTQGATGTGQVVQGDARNIAAALAELTGTAALVLTSPPYGATTHGQVRTGRDNGGGKIDKSHHRYSTDRRNLAHRPTAELVAGFGQILTGSAALLRPGGVIAVTVRPFRVAGELVDLPGQVVTTAEEHGLVLVDRFAALLCGLRDGQIVTRASFFQMIEARRLRERGIPAMATAHEDLLVFQPISEQARGRR</sequence>
<evidence type="ECO:0000313" key="6">
    <source>
        <dbReference type="EMBL" id="TMQ92017.1"/>
    </source>
</evidence>
<keyword evidence="7" id="KW-1185">Reference proteome</keyword>
<dbReference type="RefSeq" id="WP_138648244.1">
    <property type="nucleotide sequence ID" value="NZ_VCKW01000176.1"/>
</dbReference>
<evidence type="ECO:0000259" key="5">
    <source>
        <dbReference type="Pfam" id="PF01555"/>
    </source>
</evidence>
<evidence type="ECO:0000256" key="3">
    <source>
        <dbReference type="RuleBase" id="RU362026"/>
    </source>
</evidence>
<keyword evidence="2 6" id="KW-0808">Transferase</keyword>
<evidence type="ECO:0000256" key="2">
    <source>
        <dbReference type="ARBA" id="ARBA00022679"/>
    </source>
</evidence>
<reference evidence="6 7" key="1">
    <citation type="submission" date="2019-05" db="EMBL/GenBank/DDBJ databases">
        <title>Draft genome sequence of Actinomadura sp. 14C53.</title>
        <authorList>
            <person name="Saricaoglu S."/>
            <person name="Isik K."/>
        </authorList>
    </citation>
    <scope>NUCLEOTIDE SEQUENCE [LARGE SCALE GENOMIC DNA]</scope>
    <source>
        <strain evidence="6 7">14C53</strain>
    </source>
</reference>
<feature type="region of interest" description="Disordered" evidence="4">
    <location>
        <begin position="144"/>
        <end position="173"/>
    </location>
</feature>